<evidence type="ECO:0000256" key="1">
    <source>
        <dbReference type="SAM" id="MobiDB-lite"/>
    </source>
</evidence>
<sequence>MIAIALANHTPLHLVDTKPCAAPDDCSNGDEGHDTGNGQADNSDGGNENGVDPTSSITGCPDVSTTTITITTRGTDYTTVTADASAITTTVTTEGAKTVTEPGATTTETLTITDIETTTDTTTLTYHQIAAEAATETETQTVTLHQTTTATSTVTSIFTTTVATEISSPTVTPDPSRTPNSTSNPRVYGTCTDPTINYVLNTNGLYIYTTNNQANFQFGESPTIQSPAALICNRLESPCNAPAETVTLCHATTYAVAGLEGQAAADAWNKVLLSIAG</sequence>
<keyword evidence="3" id="KW-1185">Reference proteome</keyword>
<feature type="compositionally biased region" description="Polar residues" evidence="1">
    <location>
        <begin position="167"/>
        <end position="185"/>
    </location>
</feature>
<feature type="region of interest" description="Disordered" evidence="1">
    <location>
        <begin position="25"/>
        <end position="63"/>
    </location>
</feature>
<dbReference type="Proteomes" id="UP001610334">
    <property type="component" value="Unassembled WGS sequence"/>
</dbReference>
<organism evidence="2 3">
    <name type="scientific">Aspergillus granulosus</name>
    <dbReference type="NCBI Taxonomy" id="176169"/>
    <lineage>
        <taxon>Eukaryota</taxon>
        <taxon>Fungi</taxon>
        <taxon>Dikarya</taxon>
        <taxon>Ascomycota</taxon>
        <taxon>Pezizomycotina</taxon>
        <taxon>Eurotiomycetes</taxon>
        <taxon>Eurotiomycetidae</taxon>
        <taxon>Eurotiales</taxon>
        <taxon>Aspergillaceae</taxon>
        <taxon>Aspergillus</taxon>
        <taxon>Aspergillus subgen. Nidulantes</taxon>
    </lineage>
</organism>
<gene>
    <name evidence="2" type="ORF">BJX63DRAFT_430225</name>
</gene>
<evidence type="ECO:0000313" key="2">
    <source>
        <dbReference type="EMBL" id="KAL2816531.1"/>
    </source>
</evidence>
<feature type="region of interest" description="Disordered" evidence="1">
    <location>
        <begin position="166"/>
        <end position="186"/>
    </location>
</feature>
<evidence type="ECO:0000313" key="3">
    <source>
        <dbReference type="Proteomes" id="UP001610334"/>
    </source>
</evidence>
<reference evidence="2 3" key="1">
    <citation type="submission" date="2024-07" db="EMBL/GenBank/DDBJ databases">
        <title>Section-level genome sequencing and comparative genomics of Aspergillus sections Usti and Cavernicolus.</title>
        <authorList>
            <consortium name="Lawrence Berkeley National Laboratory"/>
            <person name="Nybo J.L."/>
            <person name="Vesth T.C."/>
            <person name="Theobald S."/>
            <person name="Frisvad J.C."/>
            <person name="Larsen T.O."/>
            <person name="Kjaerboelling I."/>
            <person name="Rothschild-Mancinelli K."/>
            <person name="Lyhne E.K."/>
            <person name="Kogle M.E."/>
            <person name="Barry K."/>
            <person name="Clum A."/>
            <person name="Na H."/>
            <person name="Ledsgaard L."/>
            <person name="Lin J."/>
            <person name="Lipzen A."/>
            <person name="Kuo A."/>
            <person name="Riley R."/>
            <person name="Mondo S."/>
            <person name="Labutti K."/>
            <person name="Haridas S."/>
            <person name="Pangalinan J."/>
            <person name="Salamov A.A."/>
            <person name="Simmons B.A."/>
            <person name="Magnuson J.K."/>
            <person name="Chen J."/>
            <person name="Drula E."/>
            <person name="Henrissat B."/>
            <person name="Wiebenga A."/>
            <person name="Lubbers R.J."/>
            <person name="Gomes A.C."/>
            <person name="Makela M.R."/>
            <person name="Stajich J."/>
            <person name="Grigoriev I.V."/>
            <person name="Mortensen U.H."/>
            <person name="De Vries R.P."/>
            <person name="Baker S.E."/>
            <person name="Andersen M.R."/>
        </authorList>
    </citation>
    <scope>NUCLEOTIDE SEQUENCE [LARGE SCALE GENOMIC DNA]</scope>
    <source>
        <strain evidence="2 3">CBS 588.65</strain>
    </source>
</reference>
<protein>
    <submittedName>
        <fullName evidence="2">Uncharacterized protein</fullName>
    </submittedName>
</protein>
<accession>A0ABR4HM21</accession>
<name>A0ABR4HM21_9EURO</name>
<dbReference type="EMBL" id="JBFXLT010000022">
    <property type="protein sequence ID" value="KAL2816531.1"/>
    <property type="molecule type" value="Genomic_DNA"/>
</dbReference>
<feature type="compositionally biased region" description="Polar residues" evidence="1">
    <location>
        <begin position="36"/>
        <end position="58"/>
    </location>
</feature>
<proteinExistence type="predicted"/>
<comment type="caution">
    <text evidence="2">The sequence shown here is derived from an EMBL/GenBank/DDBJ whole genome shotgun (WGS) entry which is preliminary data.</text>
</comment>